<evidence type="ECO:0000256" key="1">
    <source>
        <dbReference type="SAM" id="Phobius"/>
    </source>
</evidence>
<reference evidence="2" key="2">
    <citation type="submission" date="2020-05" db="UniProtKB">
        <authorList>
            <consortium name="EnsemblMetazoa"/>
        </authorList>
    </citation>
    <scope>IDENTIFICATION</scope>
    <source>
        <strain evidence="2">IAEA</strain>
    </source>
</reference>
<keyword evidence="1" id="KW-1133">Transmembrane helix</keyword>
<dbReference type="Proteomes" id="UP000092445">
    <property type="component" value="Unassembled WGS sequence"/>
</dbReference>
<keyword evidence="1" id="KW-0812">Transmembrane</keyword>
<evidence type="ECO:0000313" key="2">
    <source>
        <dbReference type="EnsemblMetazoa" id="GPAI044869-PA"/>
    </source>
</evidence>
<proteinExistence type="predicted"/>
<dbReference type="AlphaFoldDB" id="A0A1B0AGB8"/>
<protein>
    <submittedName>
        <fullName evidence="2">Uncharacterized protein</fullName>
    </submittedName>
</protein>
<organism evidence="2 3">
    <name type="scientific">Glossina pallidipes</name>
    <name type="common">Tsetse fly</name>
    <dbReference type="NCBI Taxonomy" id="7398"/>
    <lineage>
        <taxon>Eukaryota</taxon>
        <taxon>Metazoa</taxon>
        <taxon>Ecdysozoa</taxon>
        <taxon>Arthropoda</taxon>
        <taxon>Hexapoda</taxon>
        <taxon>Insecta</taxon>
        <taxon>Pterygota</taxon>
        <taxon>Neoptera</taxon>
        <taxon>Endopterygota</taxon>
        <taxon>Diptera</taxon>
        <taxon>Brachycera</taxon>
        <taxon>Muscomorpha</taxon>
        <taxon>Hippoboscoidea</taxon>
        <taxon>Glossinidae</taxon>
        <taxon>Glossina</taxon>
    </lineage>
</organism>
<accession>A0A1B0AGB8</accession>
<name>A0A1B0AGB8_GLOPL</name>
<dbReference type="EnsemblMetazoa" id="GPAI044869-RA">
    <property type="protein sequence ID" value="GPAI044869-PA"/>
    <property type="gene ID" value="GPAI044869"/>
</dbReference>
<sequence>MQKCRNVSPAWMDIELLEETKEAEKKSNCRSNLIAFSHADPTKTRIRNEGRPEEPIDASSMNKKHFVNSFGIMYMLYYSITCYTIVYVILHGERSKVSHQSDIANWARNLALNKAIRIS</sequence>
<evidence type="ECO:0000313" key="3">
    <source>
        <dbReference type="Proteomes" id="UP000092445"/>
    </source>
</evidence>
<keyword evidence="1" id="KW-0472">Membrane</keyword>
<keyword evidence="3" id="KW-1185">Reference proteome</keyword>
<feature type="transmembrane region" description="Helical" evidence="1">
    <location>
        <begin position="71"/>
        <end position="90"/>
    </location>
</feature>
<dbReference type="VEuPathDB" id="VectorBase:GPAI044869"/>
<reference evidence="3" key="1">
    <citation type="submission" date="2014-03" db="EMBL/GenBank/DDBJ databases">
        <authorList>
            <person name="Aksoy S."/>
            <person name="Warren W."/>
            <person name="Wilson R.K."/>
        </authorList>
    </citation>
    <scope>NUCLEOTIDE SEQUENCE [LARGE SCALE GENOMIC DNA]</scope>
    <source>
        <strain evidence="3">IAEA</strain>
    </source>
</reference>